<evidence type="ECO:0000313" key="2">
    <source>
        <dbReference type="Proteomes" id="UP001307705"/>
    </source>
</evidence>
<accession>A0ABQ6Q675</accession>
<organism evidence="1 2">
    <name type="scientific">Algoriphagus taiwanensis</name>
    <dbReference type="NCBI Taxonomy" id="1445656"/>
    <lineage>
        <taxon>Bacteria</taxon>
        <taxon>Pseudomonadati</taxon>
        <taxon>Bacteroidota</taxon>
        <taxon>Cytophagia</taxon>
        <taxon>Cytophagales</taxon>
        <taxon>Cyclobacteriaceae</taxon>
        <taxon>Algoriphagus</taxon>
    </lineage>
</organism>
<keyword evidence="2" id="KW-1185">Reference proteome</keyword>
<dbReference type="RefSeq" id="WP_338229971.1">
    <property type="nucleotide sequence ID" value="NZ_BTPE01000014.1"/>
</dbReference>
<dbReference type="EMBL" id="BTPE01000014">
    <property type="protein sequence ID" value="GMQ35145.1"/>
    <property type="molecule type" value="Genomic_DNA"/>
</dbReference>
<sequence>MNPLLLPPGQCAVLQLFSFEGTIAKTWGAYRMVLSRLFTPQFPGLQFIKPLGIGSGHGYRAWPKWEASGFFMVFESPQAAMAFRGRKEFREFVEKSDENYCIFMSPTSSRGSWSGFDGWQLHQNLDSSGPICSLTRATLKPEFLYRFWKMVSPISLEQKDYQGLIFSQGIGELPLVEQATFTVWESVRDMETFARKTFHGEAVREVYRLNGFKEQMFTRFLPWHTEGTWQGKDALAPYLAPNDLVFSSSI</sequence>
<dbReference type="CDD" id="cd21650">
    <property type="entry name" value="CrtA-like"/>
    <property type="match status" value="1"/>
</dbReference>
<dbReference type="Proteomes" id="UP001307705">
    <property type="component" value="Unassembled WGS sequence"/>
</dbReference>
<comment type="caution">
    <text evidence="1">The sequence shown here is derived from an EMBL/GenBank/DDBJ whole genome shotgun (WGS) entry which is preliminary data.</text>
</comment>
<reference evidence="1 2" key="1">
    <citation type="submission" date="2023-08" db="EMBL/GenBank/DDBJ databases">
        <title>Draft genome sequence of Algoriphagus taiwanensis.</title>
        <authorList>
            <person name="Takatani N."/>
            <person name="Hosokawa M."/>
            <person name="Sawabe T."/>
        </authorList>
    </citation>
    <scope>NUCLEOTIDE SEQUENCE [LARGE SCALE GENOMIC DNA]</scope>
    <source>
        <strain evidence="1 2">JCM 19755</strain>
    </source>
</reference>
<protein>
    <recommendedName>
        <fullName evidence="3">Spheroidene monooxygenase</fullName>
    </recommendedName>
</protein>
<evidence type="ECO:0008006" key="3">
    <source>
        <dbReference type="Google" id="ProtNLM"/>
    </source>
</evidence>
<name>A0ABQ6Q675_9BACT</name>
<dbReference type="InterPro" id="IPR049574">
    <property type="entry name" value="CrtA-like"/>
</dbReference>
<gene>
    <name evidence="1" type="ORF">Ataiwa_34180</name>
</gene>
<evidence type="ECO:0000313" key="1">
    <source>
        <dbReference type="EMBL" id="GMQ35145.1"/>
    </source>
</evidence>
<proteinExistence type="predicted"/>